<dbReference type="RefSeq" id="WP_377525037.1">
    <property type="nucleotide sequence ID" value="NZ_JBHTLD010000049.1"/>
</dbReference>
<name>A0ABW3SMG5_9BACT</name>
<comment type="caution">
    <text evidence="3">The sequence shown here is derived from an EMBL/GenBank/DDBJ whole genome shotgun (WGS) entry which is preliminary data.</text>
</comment>
<organism evidence="3 4">
    <name type="scientific">Pontibacter rugosus</name>
    <dbReference type="NCBI Taxonomy" id="1745966"/>
    <lineage>
        <taxon>Bacteria</taxon>
        <taxon>Pseudomonadati</taxon>
        <taxon>Bacteroidota</taxon>
        <taxon>Cytophagia</taxon>
        <taxon>Cytophagales</taxon>
        <taxon>Hymenobacteraceae</taxon>
        <taxon>Pontibacter</taxon>
    </lineage>
</organism>
<feature type="domain" description="Outer membrane protein beta-barrel" evidence="2">
    <location>
        <begin position="19"/>
        <end position="163"/>
    </location>
</feature>
<feature type="signal peptide" evidence="1">
    <location>
        <begin position="1"/>
        <end position="20"/>
    </location>
</feature>
<evidence type="ECO:0000313" key="3">
    <source>
        <dbReference type="EMBL" id="MFD1186054.1"/>
    </source>
</evidence>
<evidence type="ECO:0000256" key="1">
    <source>
        <dbReference type="SAM" id="SignalP"/>
    </source>
</evidence>
<sequence length="195" mass="21601">MKKTLLLVLFTLTTVFAAQAQTRFGVKVGANYSGFEGDRADNIGYERRFGFHAGVMANFPVVDDFFSIKPEILYSQKGAKLDDLEEIKFRLGYIDVPVLAQINAGPLYFEAGPQVSFRIQDKIEFDNSSIDIDSDDLKRTILGYAAGIGLASTPLGLSIGVRYNSDISTLYDSDDDANFRNGVFMLSLGYMFPSR</sequence>
<dbReference type="InterPro" id="IPR025665">
    <property type="entry name" value="Beta-barrel_OMP_2"/>
</dbReference>
<keyword evidence="1" id="KW-0732">Signal</keyword>
<dbReference type="EMBL" id="JBHTLD010000049">
    <property type="protein sequence ID" value="MFD1186054.1"/>
    <property type="molecule type" value="Genomic_DNA"/>
</dbReference>
<protein>
    <submittedName>
        <fullName evidence="3">Porin family protein</fullName>
    </submittedName>
</protein>
<evidence type="ECO:0000313" key="4">
    <source>
        <dbReference type="Proteomes" id="UP001597094"/>
    </source>
</evidence>
<dbReference type="Pfam" id="PF13568">
    <property type="entry name" value="OMP_b-brl_2"/>
    <property type="match status" value="1"/>
</dbReference>
<evidence type="ECO:0000259" key="2">
    <source>
        <dbReference type="Pfam" id="PF13568"/>
    </source>
</evidence>
<gene>
    <name evidence="3" type="ORF">ACFQ2O_07550</name>
</gene>
<reference evidence="4" key="1">
    <citation type="journal article" date="2019" name="Int. J. Syst. Evol. Microbiol.">
        <title>The Global Catalogue of Microorganisms (GCM) 10K type strain sequencing project: providing services to taxonomists for standard genome sequencing and annotation.</title>
        <authorList>
            <consortium name="The Broad Institute Genomics Platform"/>
            <consortium name="The Broad Institute Genome Sequencing Center for Infectious Disease"/>
            <person name="Wu L."/>
            <person name="Ma J."/>
        </authorList>
    </citation>
    <scope>NUCLEOTIDE SEQUENCE [LARGE SCALE GENOMIC DNA]</scope>
    <source>
        <strain evidence="4">JCM 31319</strain>
    </source>
</reference>
<feature type="chain" id="PRO_5047226657" evidence="1">
    <location>
        <begin position="21"/>
        <end position="195"/>
    </location>
</feature>
<keyword evidence="4" id="KW-1185">Reference proteome</keyword>
<dbReference type="Proteomes" id="UP001597094">
    <property type="component" value="Unassembled WGS sequence"/>
</dbReference>
<dbReference type="SUPFAM" id="SSF56925">
    <property type="entry name" value="OMPA-like"/>
    <property type="match status" value="1"/>
</dbReference>
<accession>A0ABW3SMG5</accession>
<dbReference type="InterPro" id="IPR011250">
    <property type="entry name" value="OMP/PagP_B-barrel"/>
</dbReference>
<proteinExistence type="predicted"/>